<gene>
    <name evidence="2" type="ORF">J1C56_21280</name>
</gene>
<organism evidence="2 3">
    <name type="scientific">Aminobacter anthyllidis</name>
    <dbReference type="NCBI Taxonomy" id="1035067"/>
    <lineage>
        <taxon>Bacteria</taxon>
        <taxon>Pseudomonadati</taxon>
        <taxon>Pseudomonadota</taxon>
        <taxon>Alphaproteobacteria</taxon>
        <taxon>Hyphomicrobiales</taxon>
        <taxon>Phyllobacteriaceae</taxon>
        <taxon>Aminobacter</taxon>
    </lineage>
</organism>
<evidence type="ECO:0000313" key="3">
    <source>
        <dbReference type="Proteomes" id="UP001138921"/>
    </source>
</evidence>
<evidence type="ECO:0000256" key="1">
    <source>
        <dbReference type="SAM" id="Phobius"/>
    </source>
</evidence>
<protein>
    <submittedName>
        <fullName evidence="2">Uncharacterized protein</fullName>
    </submittedName>
</protein>
<keyword evidence="1" id="KW-1133">Transmembrane helix</keyword>
<accession>A0A9X1AE27</accession>
<dbReference type="Proteomes" id="UP001138921">
    <property type="component" value="Unassembled WGS sequence"/>
</dbReference>
<feature type="transmembrane region" description="Helical" evidence="1">
    <location>
        <begin position="12"/>
        <end position="31"/>
    </location>
</feature>
<evidence type="ECO:0000313" key="2">
    <source>
        <dbReference type="EMBL" id="MBT1158135.1"/>
    </source>
</evidence>
<sequence length="107" mass="12006">MLKTYLVPAAKYLAAAILVLMCVAFAFQPILQLWKPSPIKSIDAVVGTIEVVSTSSGRSVHGISYRYGVRVGDRLVFLQDWQIRQRGNALVLRRTTYEDGTSDYRLD</sequence>
<reference evidence="2" key="1">
    <citation type="journal article" date="2021" name="Microorganisms">
        <title>Phylogenomic Reconstruction and Metabolic Potential of the Genus Aminobacter.</title>
        <authorList>
            <person name="Artuso I."/>
            <person name="Turrini P."/>
            <person name="Pirolo M."/>
            <person name="Lugli G.A."/>
            <person name="Ventura M."/>
            <person name="Visca P."/>
        </authorList>
    </citation>
    <scope>NUCLEOTIDE SEQUENCE</scope>
    <source>
        <strain evidence="2">LMG 26462</strain>
    </source>
</reference>
<comment type="caution">
    <text evidence="2">The sequence shown here is derived from an EMBL/GenBank/DDBJ whole genome shotgun (WGS) entry which is preliminary data.</text>
</comment>
<proteinExistence type="predicted"/>
<dbReference type="RefSeq" id="WP_214392058.1">
    <property type="nucleotide sequence ID" value="NZ_JAFLWW010000006.1"/>
</dbReference>
<keyword evidence="3" id="KW-1185">Reference proteome</keyword>
<keyword evidence="1" id="KW-0472">Membrane</keyword>
<name>A0A9X1AE27_9HYPH</name>
<keyword evidence="1" id="KW-0812">Transmembrane</keyword>
<dbReference type="EMBL" id="JAFLWW010000006">
    <property type="protein sequence ID" value="MBT1158135.1"/>
    <property type="molecule type" value="Genomic_DNA"/>
</dbReference>
<dbReference type="AlphaFoldDB" id="A0A9X1AE27"/>
<reference evidence="2" key="2">
    <citation type="submission" date="2021-03" db="EMBL/GenBank/DDBJ databases">
        <authorList>
            <person name="Artuso I."/>
            <person name="Turrini P."/>
            <person name="Pirolo M."/>
            <person name="Lugli G.A."/>
            <person name="Ventura M."/>
            <person name="Visca P."/>
        </authorList>
    </citation>
    <scope>NUCLEOTIDE SEQUENCE</scope>
    <source>
        <strain evidence="2">LMG 26462</strain>
    </source>
</reference>